<dbReference type="PROSITE" id="PS00455">
    <property type="entry name" value="AMP_BINDING"/>
    <property type="match status" value="1"/>
</dbReference>
<dbReference type="HOGENOM" id="CLU_000022_59_0_6"/>
<dbReference type="InterPro" id="IPR025110">
    <property type="entry name" value="AMP-bd_C"/>
</dbReference>
<dbReference type="Gene3D" id="3.40.50.12780">
    <property type="entry name" value="N-terminal domain of ligase-like"/>
    <property type="match status" value="1"/>
</dbReference>
<dbReference type="Gene3D" id="3.30.300.30">
    <property type="match status" value="1"/>
</dbReference>
<protein>
    <submittedName>
        <fullName evidence="5">Acyl-CoA synthetases (AMP-forming)/AMP-acid ligases II</fullName>
    </submittedName>
</protein>
<reference evidence="5 6" key="1">
    <citation type="journal article" date="2005" name="Nucleic Acids Res.">
        <title>The genome sequence of Xanthomonas oryzae pathovar oryzae KACC10331, the bacterial blight pathogen of rice.</title>
        <authorList>
            <person name="Lee B.M."/>
            <person name="Park Y.J."/>
            <person name="Park D.S."/>
            <person name="Kang H.W."/>
            <person name="Kim J.G."/>
            <person name="Song E.S."/>
            <person name="Park I.C."/>
            <person name="Yoon U.H."/>
            <person name="Hahn J.H."/>
            <person name="Koo B.S."/>
            <person name="Lee G.B."/>
            <person name="Kim H."/>
            <person name="Park H.S."/>
            <person name="Yoon K.O."/>
            <person name="Kim J.H."/>
            <person name="Jung C.H."/>
            <person name="Koh N.H."/>
            <person name="Seo J.S."/>
            <person name="Go S.J."/>
        </authorList>
    </citation>
    <scope>NUCLEOTIDE SEQUENCE [LARGE SCALE GENOMIC DNA]</scope>
    <source>
        <strain evidence="6">KACC10331 / KXO85</strain>
    </source>
</reference>
<comment type="similarity">
    <text evidence="1">Belongs to the ATP-dependent AMP-binding enzyme family.</text>
</comment>
<evidence type="ECO:0000256" key="1">
    <source>
        <dbReference type="ARBA" id="ARBA00006432"/>
    </source>
</evidence>
<dbReference type="KEGG" id="xoo:XOO3730"/>
<gene>
    <name evidence="5" type="primary">CaiC</name>
    <name evidence="5" type="ordered locus">XOO3730</name>
</gene>
<dbReference type="PANTHER" id="PTHR43201:SF5">
    <property type="entry name" value="MEDIUM-CHAIN ACYL-COA LIGASE ACSF2, MITOCHONDRIAL"/>
    <property type="match status" value="1"/>
</dbReference>
<feature type="domain" description="AMP-dependent synthetase/ligase" evidence="3">
    <location>
        <begin position="78"/>
        <end position="412"/>
    </location>
</feature>
<accession>Q5GWD7</accession>
<dbReference type="PROSITE" id="PS51257">
    <property type="entry name" value="PROKAR_LIPOPROTEIN"/>
    <property type="match status" value="1"/>
</dbReference>
<dbReference type="AlphaFoldDB" id="Q5GWD7"/>
<evidence type="ECO:0000256" key="2">
    <source>
        <dbReference type="ARBA" id="ARBA00022598"/>
    </source>
</evidence>
<dbReference type="STRING" id="291331.XOO3730"/>
<sequence length="551" mass="59266">MRWLACSFCERLFTACPGVQSCRLPAGETCSADSPLRLNLPHAAVVLTPVTSRIPEDSAMAMPTDSIAFHARLSPQQLAARDLLLGIEWTYAELDALVGRLAAMLRKRGCVDGERLAVLARNSVWQVALHFACGRVGAIYVPLNWRLSASELDALLQRAQPRLLLGDDVAAGRTDVEALAGFIASADALEPADTPSIPPERVSLILFTSGTSGQPKGVMLSEQNLQHAAHNFGVTTRVDARSSFLCEAPMFHTIGLVTNVRPVLAVGGSIQVSNGFEPKRTLGWFSDQSLGITHYVGVPQMMQAFRHQPGFDAAALRHLTALVSGGAPHASEDLLGWLDDGIPMVCGFGMSEAGTVFGMSVNCDVIRNKLGAAGIATPSVQTRVVDANGDDCPAGVPGELLLRGPNLSPGYWRDPQASAEVLDSEGWFRTGDIVQRDADGFFWVVDRKKDMFISGGENVYPAEIEAVLADHPHIRECAVVGMADQQWGEVGYLAIVPADEMTDLEEIRSYLITRLAKYKVPKHLRLVDALPRTATGKLQKAGLRDALASGN</sequence>
<proteinExistence type="inferred from homology"/>
<dbReference type="InterPro" id="IPR020845">
    <property type="entry name" value="AMP-binding_CS"/>
</dbReference>
<dbReference type="SUPFAM" id="SSF56801">
    <property type="entry name" value="Acetyl-CoA synthetase-like"/>
    <property type="match status" value="1"/>
</dbReference>
<evidence type="ECO:0000259" key="4">
    <source>
        <dbReference type="Pfam" id="PF13193"/>
    </source>
</evidence>
<dbReference type="GO" id="GO:0006631">
    <property type="term" value="P:fatty acid metabolic process"/>
    <property type="evidence" value="ECO:0007669"/>
    <property type="project" value="TreeGrafter"/>
</dbReference>
<dbReference type="NCBIfam" id="NF006572">
    <property type="entry name" value="PRK09088.1"/>
    <property type="match status" value="1"/>
</dbReference>
<dbReference type="InterPro" id="IPR045851">
    <property type="entry name" value="AMP-bd_C_sf"/>
</dbReference>
<evidence type="ECO:0000313" key="5">
    <source>
        <dbReference type="EMBL" id="AAW76984.1"/>
    </source>
</evidence>
<name>Q5GWD7_XANOR</name>
<dbReference type="InterPro" id="IPR042099">
    <property type="entry name" value="ANL_N_sf"/>
</dbReference>
<dbReference type="GO" id="GO:0031956">
    <property type="term" value="F:medium-chain fatty acid-CoA ligase activity"/>
    <property type="evidence" value="ECO:0007669"/>
    <property type="project" value="TreeGrafter"/>
</dbReference>
<dbReference type="Proteomes" id="UP000006735">
    <property type="component" value="Chromosome"/>
</dbReference>
<dbReference type="Pfam" id="PF13193">
    <property type="entry name" value="AMP-binding_C"/>
    <property type="match status" value="1"/>
</dbReference>
<evidence type="ECO:0000259" key="3">
    <source>
        <dbReference type="Pfam" id="PF00501"/>
    </source>
</evidence>
<dbReference type="EMBL" id="AE013598">
    <property type="protein sequence ID" value="AAW76984.1"/>
    <property type="molecule type" value="Genomic_DNA"/>
</dbReference>
<organism evidence="5 6">
    <name type="scientific">Xanthomonas oryzae pv. oryzae (strain KACC10331 / KXO85)</name>
    <dbReference type="NCBI Taxonomy" id="291331"/>
    <lineage>
        <taxon>Bacteria</taxon>
        <taxon>Pseudomonadati</taxon>
        <taxon>Pseudomonadota</taxon>
        <taxon>Gammaproteobacteria</taxon>
        <taxon>Lysobacterales</taxon>
        <taxon>Lysobacteraceae</taxon>
        <taxon>Xanthomonas</taxon>
    </lineage>
</organism>
<keyword evidence="2 5" id="KW-0436">Ligase</keyword>
<dbReference type="Pfam" id="PF00501">
    <property type="entry name" value="AMP-binding"/>
    <property type="match status" value="1"/>
</dbReference>
<dbReference type="PANTHER" id="PTHR43201">
    <property type="entry name" value="ACYL-COA SYNTHETASE"/>
    <property type="match status" value="1"/>
</dbReference>
<keyword evidence="6" id="KW-1185">Reference proteome</keyword>
<evidence type="ECO:0000313" key="6">
    <source>
        <dbReference type="Proteomes" id="UP000006735"/>
    </source>
</evidence>
<feature type="domain" description="AMP-binding enzyme C-terminal" evidence="4">
    <location>
        <begin position="463"/>
        <end position="537"/>
    </location>
</feature>
<dbReference type="InterPro" id="IPR000873">
    <property type="entry name" value="AMP-dep_synth/lig_dom"/>
</dbReference>